<accession>A0A7Y6M8G8</accession>
<sequence>MRSKPLFWARSLSSRIHGSGLLVNDENGGDGHSAYLRAACATARIDDYLTSGTLPPAGTVCRAGVY</sequence>
<comment type="caution">
    <text evidence="2">The sequence shown here is derived from an EMBL/GenBank/DDBJ whole genome shotgun (WGS) entry which is preliminary data.</text>
</comment>
<protein>
    <submittedName>
        <fullName evidence="2">Alpha/beta hydrolase</fullName>
    </submittedName>
</protein>
<evidence type="ECO:0000313" key="2">
    <source>
        <dbReference type="EMBL" id="NUW37745.1"/>
    </source>
</evidence>
<keyword evidence="3" id="KW-1185">Reference proteome</keyword>
<organism evidence="2 3">
    <name type="scientific">Nonomuraea montanisoli</name>
    <dbReference type="NCBI Taxonomy" id="2741721"/>
    <lineage>
        <taxon>Bacteria</taxon>
        <taxon>Bacillati</taxon>
        <taxon>Actinomycetota</taxon>
        <taxon>Actinomycetes</taxon>
        <taxon>Streptosporangiales</taxon>
        <taxon>Streptosporangiaceae</taxon>
        <taxon>Nonomuraea</taxon>
    </lineage>
</organism>
<dbReference type="Pfam" id="PF08386">
    <property type="entry name" value="Abhydrolase_4"/>
    <property type="match status" value="1"/>
</dbReference>
<reference evidence="2 3" key="1">
    <citation type="submission" date="2020-06" db="EMBL/GenBank/DDBJ databases">
        <title>Nonomuraea sp. SMC257, a novel actinomycete isolated from soil.</title>
        <authorList>
            <person name="Chanama M."/>
        </authorList>
    </citation>
    <scope>NUCLEOTIDE SEQUENCE [LARGE SCALE GENOMIC DNA]</scope>
    <source>
        <strain evidence="2 3">SMC257</strain>
    </source>
</reference>
<dbReference type="Proteomes" id="UP000586042">
    <property type="component" value="Unassembled WGS sequence"/>
</dbReference>
<feature type="domain" description="Peptidase S33 tripeptidyl aminopeptidase-like C-terminal" evidence="1">
    <location>
        <begin position="5"/>
        <end position="61"/>
    </location>
</feature>
<name>A0A7Y6M8G8_9ACTN</name>
<dbReference type="InterPro" id="IPR013595">
    <property type="entry name" value="Pept_S33_TAP-like_C"/>
</dbReference>
<dbReference type="GO" id="GO:0016787">
    <property type="term" value="F:hydrolase activity"/>
    <property type="evidence" value="ECO:0007669"/>
    <property type="project" value="UniProtKB-KW"/>
</dbReference>
<dbReference type="RefSeq" id="WP_175595183.1">
    <property type="nucleotide sequence ID" value="NZ_JABWGN010000022.1"/>
</dbReference>
<evidence type="ECO:0000259" key="1">
    <source>
        <dbReference type="Pfam" id="PF08386"/>
    </source>
</evidence>
<dbReference type="EMBL" id="JABWGN010000022">
    <property type="protein sequence ID" value="NUW37745.1"/>
    <property type="molecule type" value="Genomic_DNA"/>
</dbReference>
<proteinExistence type="predicted"/>
<evidence type="ECO:0000313" key="3">
    <source>
        <dbReference type="Proteomes" id="UP000586042"/>
    </source>
</evidence>
<gene>
    <name evidence="2" type="ORF">HTZ77_41015</name>
</gene>
<keyword evidence="2" id="KW-0378">Hydrolase</keyword>
<dbReference type="AlphaFoldDB" id="A0A7Y6M8G8"/>